<feature type="domain" description="GH16" evidence="2">
    <location>
        <begin position="76"/>
        <end position="382"/>
    </location>
</feature>
<reference evidence="3" key="1">
    <citation type="journal article" date="2019" name="Proc. R. Soc. B">
        <title>Functional crosstalk across IMD and Toll pathways: insight into the evolution of incomplete immune cascades.</title>
        <authorList>
            <person name="Nishide Y."/>
            <person name="Kageyama D."/>
            <person name="Yokoi K."/>
            <person name="Jouraku A."/>
            <person name="Tanaka H."/>
            <person name="Futahashi R."/>
            <person name="Fukatsu T."/>
        </authorList>
    </citation>
    <scope>NUCLEOTIDE SEQUENCE</scope>
</reference>
<dbReference type="AlphaFoldDB" id="A0A499U9M9"/>
<dbReference type="InterPro" id="IPR013320">
    <property type="entry name" value="ConA-like_dom_sf"/>
</dbReference>
<dbReference type="PANTHER" id="PTHR10963">
    <property type="entry name" value="GLYCOSYL HYDROLASE-RELATED"/>
    <property type="match status" value="1"/>
</dbReference>
<dbReference type="GO" id="GO:0004553">
    <property type="term" value="F:hydrolase activity, hydrolyzing O-glycosyl compounds"/>
    <property type="evidence" value="ECO:0007669"/>
    <property type="project" value="InterPro"/>
</dbReference>
<dbReference type="PANTHER" id="PTHR10963:SF60">
    <property type="entry name" value="GRAM-NEGATIVE BACTERIA-BINDING PROTEIN 1-RELATED"/>
    <property type="match status" value="1"/>
</dbReference>
<dbReference type="GO" id="GO:0005975">
    <property type="term" value="P:carbohydrate metabolic process"/>
    <property type="evidence" value="ECO:0007669"/>
    <property type="project" value="InterPro"/>
</dbReference>
<dbReference type="SUPFAM" id="SSF49899">
    <property type="entry name" value="Concanavalin A-like lectins/glucanases"/>
    <property type="match status" value="1"/>
</dbReference>
<sequence>MKVSSVSWSYFIVLSIVATPGISGYKVFQKEGVSFIRKPHKRDTCGQSHTRVDGNAACQGEEIFRESFDGNSLKFYRWNHEILMSPEPNYEFVVWDNNQLTSSVSDGYLKIKPLLYEDEFIRSGRQDLFRCTGHQFTDECVKTARGFSILPPVQSARITTKRSFSFKYGKVTVRAKLPVGDWIIPEIWLEPKAKRYGSSLSSGRIRLAFARGNQNLVTKENDKIGINYLQSGIIMGTPEKTLARNIANDLDNGWHSNFHNFTLIWEPDKISFKIDDYEQESIIEPHDGKLAELLRFEEKDNIWQGGSSIAPFDQDFYITLGLSVGGMKDFPDDCISGGRPKPWRNNAVKAMLNFWQDRDNWFKTWKDTASTLLIDEVTVHAL</sequence>
<evidence type="ECO:0000313" key="3">
    <source>
        <dbReference type="EMBL" id="BBE08130.1"/>
    </source>
</evidence>
<name>A0A499U9M9_PLAST</name>
<keyword evidence="1" id="KW-0812">Transmembrane</keyword>
<feature type="transmembrane region" description="Helical" evidence="1">
    <location>
        <begin position="6"/>
        <end position="28"/>
    </location>
</feature>
<proteinExistence type="evidence at transcript level"/>
<gene>
    <name evidence="3" type="primary">GNBP2</name>
</gene>
<keyword evidence="1" id="KW-0472">Membrane</keyword>
<evidence type="ECO:0000259" key="2">
    <source>
        <dbReference type="PROSITE" id="PS51762"/>
    </source>
</evidence>
<dbReference type="InterPro" id="IPR000757">
    <property type="entry name" value="Beta-glucanase-like"/>
</dbReference>
<accession>A0A499U9M9</accession>
<evidence type="ECO:0000256" key="1">
    <source>
        <dbReference type="SAM" id="Phobius"/>
    </source>
</evidence>
<protein>
    <submittedName>
        <fullName evidence="3">Gram-negative bacteria binding protein 2</fullName>
    </submittedName>
</protein>
<dbReference type="Gene3D" id="2.60.120.200">
    <property type="match status" value="1"/>
</dbReference>
<dbReference type="InterPro" id="IPR050546">
    <property type="entry name" value="Glycosyl_Hydrlase_16"/>
</dbReference>
<keyword evidence="1" id="KW-1133">Transmembrane helix</keyword>
<dbReference type="EMBL" id="LC384121">
    <property type="protein sequence ID" value="BBE08130.1"/>
    <property type="molecule type" value="mRNA"/>
</dbReference>
<dbReference type="PROSITE" id="PS51762">
    <property type="entry name" value="GH16_2"/>
    <property type="match status" value="1"/>
</dbReference>
<organism evidence="3">
    <name type="scientific">Plautia stali</name>
    <name type="common">Stink bug</name>
    <dbReference type="NCBI Taxonomy" id="106108"/>
    <lineage>
        <taxon>Eukaryota</taxon>
        <taxon>Metazoa</taxon>
        <taxon>Ecdysozoa</taxon>
        <taxon>Arthropoda</taxon>
        <taxon>Hexapoda</taxon>
        <taxon>Insecta</taxon>
        <taxon>Pterygota</taxon>
        <taxon>Neoptera</taxon>
        <taxon>Paraneoptera</taxon>
        <taxon>Hemiptera</taxon>
        <taxon>Heteroptera</taxon>
        <taxon>Panheteroptera</taxon>
        <taxon>Pentatomomorpha</taxon>
        <taxon>Pentatomoidea</taxon>
        <taxon>Pentatomidae</taxon>
        <taxon>Pentatominae</taxon>
        <taxon>Plautia</taxon>
    </lineage>
</organism>